<protein>
    <submittedName>
        <fullName evidence="1">SAM dependent carboxyl methyltransferase</fullName>
    </submittedName>
</protein>
<dbReference type="AlphaFoldDB" id="A0AAN8VDS9"/>
<dbReference type="SUPFAM" id="SSF53335">
    <property type="entry name" value="S-adenosyl-L-methionine-dependent methyltransferases"/>
    <property type="match status" value="1"/>
</dbReference>
<name>A0AAN8VDS9_9MAGN</name>
<reference evidence="1 2" key="1">
    <citation type="submission" date="2023-12" db="EMBL/GenBank/DDBJ databases">
        <title>A high-quality genome assembly for Dillenia turbinata (Dilleniales).</title>
        <authorList>
            <person name="Chanderbali A."/>
        </authorList>
    </citation>
    <scope>NUCLEOTIDE SEQUENCE [LARGE SCALE GENOMIC DNA]</scope>
    <source>
        <strain evidence="1">LSX21</strain>
        <tissue evidence="1">Leaf</tissue>
    </source>
</reference>
<keyword evidence="1" id="KW-0808">Transferase</keyword>
<keyword evidence="1" id="KW-0489">Methyltransferase</keyword>
<dbReference type="EMBL" id="JBAMMX010000010">
    <property type="protein sequence ID" value="KAK6932210.1"/>
    <property type="molecule type" value="Genomic_DNA"/>
</dbReference>
<organism evidence="1 2">
    <name type="scientific">Dillenia turbinata</name>
    <dbReference type="NCBI Taxonomy" id="194707"/>
    <lineage>
        <taxon>Eukaryota</taxon>
        <taxon>Viridiplantae</taxon>
        <taxon>Streptophyta</taxon>
        <taxon>Embryophyta</taxon>
        <taxon>Tracheophyta</taxon>
        <taxon>Spermatophyta</taxon>
        <taxon>Magnoliopsida</taxon>
        <taxon>eudicotyledons</taxon>
        <taxon>Gunneridae</taxon>
        <taxon>Pentapetalae</taxon>
        <taxon>Dilleniales</taxon>
        <taxon>Dilleniaceae</taxon>
        <taxon>Dillenia</taxon>
    </lineage>
</organism>
<accession>A0AAN8VDS9</accession>
<dbReference type="PANTHER" id="PTHR31009">
    <property type="entry name" value="S-ADENOSYL-L-METHIONINE:CARBOXYL METHYLTRANSFERASE FAMILY PROTEIN"/>
    <property type="match status" value="1"/>
</dbReference>
<dbReference type="GO" id="GO:0008168">
    <property type="term" value="F:methyltransferase activity"/>
    <property type="evidence" value="ECO:0007669"/>
    <property type="project" value="UniProtKB-KW"/>
</dbReference>
<dbReference type="InterPro" id="IPR005299">
    <property type="entry name" value="MeTrfase_7"/>
</dbReference>
<dbReference type="Gene3D" id="3.40.50.150">
    <property type="entry name" value="Vaccinia Virus protein VP39"/>
    <property type="match status" value="1"/>
</dbReference>
<dbReference type="InterPro" id="IPR029063">
    <property type="entry name" value="SAM-dependent_MTases_sf"/>
</dbReference>
<comment type="caution">
    <text evidence="1">The sequence shown here is derived from an EMBL/GenBank/DDBJ whole genome shotgun (WGS) entry which is preliminary data.</text>
</comment>
<gene>
    <name evidence="1" type="ORF">RJ641_001834</name>
</gene>
<evidence type="ECO:0000313" key="1">
    <source>
        <dbReference type="EMBL" id="KAK6932210.1"/>
    </source>
</evidence>
<dbReference type="GO" id="GO:0032259">
    <property type="term" value="P:methylation"/>
    <property type="evidence" value="ECO:0007669"/>
    <property type="project" value="UniProtKB-KW"/>
</dbReference>
<dbReference type="Pfam" id="PF03492">
    <property type="entry name" value="Methyltransf_7"/>
    <property type="match status" value="1"/>
</dbReference>
<evidence type="ECO:0000313" key="2">
    <source>
        <dbReference type="Proteomes" id="UP001370490"/>
    </source>
</evidence>
<dbReference type="Proteomes" id="UP001370490">
    <property type="component" value="Unassembled WGS sequence"/>
</dbReference>
<keyword evidence="2" id="KW-1185">Reference proteome</keyword>
<sequence>MNVHCLLVKNHSAFDWSAVIMFATLHKSNVMQRYMQLGFEMGLESMPMLHLKQQLLQLAIMENLDTAHLPPTSDLFTIPDIGCSIGPNTFITSRHQMAGHDANIHDLIEFQCFFSDHVSNDFNAFFAGLPTDRKYFVAGVPGSFH</sequence>
<proteinExistence type="predicted"/>